<dbReference type="Pfam" id="PF01638">
    <property type="entry name" value="HxlR"/>
    <property type="match status" value="1"/>
</dbReference>
<dbReference type="RefSeq" id="WP_175374443.1">
    <property type="nucleotide sequence ID" value="NZ_JABWCS010000221.1"/>
</dbReference>
<dbReference type="InterPro" id="IPR036388">
    <property type="entry name" value="WH-like_DNA-bd_sf"/>
</dbReference>
<dbReference type="SUPFAM" id="SSF46785">
    <property type="entry name" value="Winged helix' DNA-binding domain"/>
    <property type="match status" value="1"/>
</dbReference>
<proteinExistence type="predicted"/>
<dbReference type="Gene3D" id="1.10.10.10">
    <property type="entry name" value="Winged helix-like DNA-binding domain superfamily/Winged helix DNA-binding domain"/>
    <property type="match status" value="1"/>
</dbReference>
<dbReference type="PANTHER" id="PTHR33204:SF33">
    <property type="entry name" value="TRANSCRIPTIONAL REGULATOR, MARR FAMILY"/>
    <property type="match status" value="1"/>
</dbReference>
<dbReference type="AlphaFoldDB" id="A0A850EX89"/>
<dbReference type="InterPro" id="IPR002577">
    <property type="entry name" value="HTH_HxlR"/>
</dbReference>
<comment type="caution">
    <text evidence="5">The sequence shown here is derived from an EMBL/GenBank/DDBJ whole genome shotgun (WGS) entry which is preliminary data.</text>
</comment>
<evidence type="ECO:0000256" key="1">
    <source>
        <dbReference type="ARBA" id="ARBA00023015"/>
    </source>
</evidence>
<evidence type="ECO:0000313" key="6">
    <source>
        <dbReference type="Proteomes" id="UP000564806"/>
    </source>
</evidence>
<keyword evidence="6" id="KW-1185">Reference proteome</keyword>
<dbReference type="Proteomes" id="UP000564806">
    <property type="component" value="Unassembled WGS sequence"/>
</dbReference>
<dbReference type="EMBL" id="JABWCS010000221">
    <property type="protein sequence ID" value="NUU64087.1"/>
    <property type="molecule type" value="Genomic_DNA"/>
</dbReference>
<feature type="domain" description="HTH hxlR-type" evidence="4">
    <location>
        <begin position="20"/>
        <end position="118"/>
    </location>
</feature>
<evidence type="ECO:0000256" key="2">
    <source>
        <dbReference type="ARBA" id="ARBA00023125"/>
    </source>
</evidence>
<gene>
    <name evidence="5" type="ORF">HPT30_27430</name>
</gene>
<accession>A0A850EX89</accession>
<reference evidence="5" key="1">
    <citation type="submission" date="2020-06" db="EMBL/GenBank/DDBJ databases">
        <title>Paenibacillus sp. nov., isolated from soil.</title>
        <authorList>
            <person name="Seo Y.L."/>
        </authorList>
    </citation>
    <scope>NUCLEOTIDE SEQUENCE [LARGE SCALE GENOMIC DNA]</scope>
    <source>
        <strain evidence="5">JW14</strain>
    </source>
</reference>
<dbReference type="GO" id="GO:0003677">
    <property type="term" value="F:DNA binding"/>
    <property type="evidence" value="ECO:0007669"/>
    <property type="project" value="UniProtKB-KW"/>
</dbReference>
<keyword evidence="3" id="KW-0804">Transcription</keyword>
<keyword evidence="2" id="KW-0238">DNA-binding</keyword>
<evidence type="ECO:0000313" key="5">
    <source>
        <dbReference type="EMBL" id="NUU64087.1"/>
    </source>
</evidence>
<dbReference type="InterPro" id="IPR036390">
    <property type="entry name" value="WH_DNA-bd_sf"/>
</dbReference>
<sequence length="131" mass="15184">MPNRKSRFSDDISLDTGQACPVEHTLNVIGGKWKGILLYHLMDGTKRFSEFRRICPGITQRMLTLQLRELEEDGVVHREVYHQVPPKVEYSLTEFGRTLTPIIMLMKDWGEEYKIKQLSTESCRIDTEAGQ</sequence>
<dbReference type="PANTHER" id="PTHR33204">
    <property type="entry name" value="TRANSCRIPTIONAL REGULATOR, MARR FAMILY"/>
    <property type="match status" value="1"/>
</dbReference>
<organism evidence="5 6">
    <name type="scientific">Paenibacillus agri</name>
    <dbReference type="NCBI Taxonomy" id="2744309"/>
    <lineage>
        <taxon>Bacteria</taxon>
        <taxon>Bacillati</taxon>
        <taxon>Bacillota</taxon>
        <taxon>Bacilli</taxon>
        <taxon>Bacillales</taxon>
        <taxon>Paenibacillaceae</taxon>
        <taxon>Paenibacillus</taxon>
    </lineage>
</organism>
<name>A0A850EX89_9BACL</name>
<protein>
    <submittedName>
        <fullName evidence="5">Winged helix-turn-helix transcriptional regulator</fullName>
    </submittedName>
</protein>
<evidence type="ECO:0000259" key="4">
    <source>
        <dbReference type="PROSITE" id="PS51118"/>
    </source>
</evidence>
<keyword evidence="1" id="KW-0805">Transcription regulation</keyword>
<evidence type="ECO:0000256" key="3">
    <source>
        <dbReference type="ARBA" id="ARBA00023163"/>
    </source>
</evidence>
<dbReference type="PROSITE" id="PS51118">
    <property type="entry name" value="HTH_HXLR"/>
    <property type="match status" value="1"/>
</dbReference>